<dbReference type="EMBL" id="BAAAGF010000001">
    <property type="protein sequence ID" value="GAA0735798.1"/>
    <property type="molecule type" value="Genomic_DNA"/>
</dbReference>
<comment type="caution">
    <text evidence="2">The sequence shown here is derived from an EMBL/GenBank/DDBJ whole genome shotgun (WGS) entry which is preliminary data.</text>
</comment>
<keyword evidence="3" id="KW-1185">Reference proteome</keyword>
<feature type="chain" id="PRO_5046140994" description="Nicotinic acid mononucleotide adenyltransferase" evidence="1">
    <location>
        <begin position="19"/>
        <end position="116"/>
    </location>
</feature>
<sequence>MKNIVLVVLMLVSSLSFAQVDAKVEKKGDLTMVTYYHDNGNVEQEGTFNAKGELHGVWTSYDLKGNKVAVGNYNNGQKSGKWFFWVDDTLKEVDYKDSKIASVQEWKQSTDVAIRN</sequence>
<protein>
    <recommendedName>
        <fullName evidence="4">Nicotinic acid mononucleotide adenyltransferase</fullName>
    </recommendedName>
</protein>
<dbReference type="Proteomes" id="UP001500736">
    <property type="component" value="Unassembled WGS sequence"/>
</dbReference>
<evidence type="ECO:0000256" key="1">
    <source>
        <dbReference type="SAM" id="SignalP"/>
    </source>
</evidence>
<feature type="signal peptide" evidence="1">
    <location>
        <begin position="1"/>
        <end position="18"/>
    </location>
</feature>
<dbReference type="SUPFAM" id="SSF82185">
    <property type="entry name" value="Histone H3 K4-specific methyltransferase SET7/9 N-terminal domain"/>
    <property type="match status" value="1"/>
</dbReference>
<organism evidence="2 3">
    <name type="scientific">Gaetbulibacter jejuensis</name>
    <dbReference type="NCBI Taxonomy" id="584607"/>
    <lineage>
        <taxon>Bacteria</taxon>
        <taxon>Pseudomonadati</taxon>
        <taxon>Bacteroidota</taxon>
        <taxon>Flavobacteriia</taxon>
        <taxon>Flavobacteriales</taxon>
        <taxon>Flavobacteriaceae</taxon>
        <taxon>Gaetbulibacter</taxon>
    </lineage>
</organism>
<dbReference type="Gene3D" id="2.20.110.10">
    <property type="entry name" value="Histone H3 K4-specific methyltransferase SET7/9 N-terminal domain"/>
    <property type="match status" value="1"/>
</dbReference>
<evidence type="ECO:0008006" key="4">
    <source>
        <dbReference type="Google" id="ProtNLM"/>
    </source>
</evidence>
<evidence type="ECO:0000313" key="2">
    <source>
        <dbReference type="EMBL" id="GAA0735798.1"/>
    </source>
</evidence>
<proteinExistence type="predicted"/>
<evidence type="ECO:0000313" key="3">
    <source>
        <dbReference type="Proteomes" id="UP001500736"/>
    </source>
</evidence>
<name>A0ABN1JCP6_9FLAO</name>
<gene>
    <name evidence="2" type="ORF">GCM10009431_01030</name>
</gene>
<accession>A0ABN1JCP6</accession>
<reference evidence="2 3" key="1">
    <citation type="journal article" date="2019" name="Int. J. Syst. Evol. Microbiol.">
        <title>The Global Catalogue of Microorganisms (GCM) 10K type strain sequencing project: providing services to taxonomists for standard genome sequencing and annotation.</title>
        <authorList>
            <consortium name="The Broad Institute Genomics Platform"/>
            <consortium name="The Broad Institute Genome Sequencing Center for Infectious Disease"/>
            <person name="Wu L."/>
            <person name="Ma J."/>
        </authorList>
    </citation>
    <scope>NUCLEOTIDE SEQUENCE [LARGE SCALE GENOMIC DNA]</scope>
    <source>
        <strain evidence="2 3">JCM 15976</strain>
    </source>
</reference>
<keyword evidence="1" id="KW-0732">Signal</keyword>
<dbReference type="RefSeq" id="WP_131508765.1">
    <property type="nucleotide sequence ID" value="NZ_BAAAGF010000001.1"/>
</dbReference>